<comment type="caution">
    <text evidence="9">The sequence shown here is derived from an EMBL/GenBank/DDBJ whole genome shotgun (WGS) entry which is preliminary data.</text>
</comment>
<dbReference type="Pfam" id="PF00528">
    <property type="entry name" value="BPD_transp_1"/>
    <property type="match status" value="1"/>
</dbReference>
<evidence type="ECO:0000256" key="4">
    <source>
        <dbReference type="ARBA" id="ARBA00022692"/>
    </source>
</evidence>
<gene>
    <name evidence="9" type="ORF">AC477_04080</name>
</gene>
<dbReference type="InterPro" id="IPR000515">
    <property type="entry name" value="MetI-like"/>
</dbReference>
<evidence type="ECO:0000256" key="2">
    <source>
        <dbReference type="ARBA" id="ARBA00022448"/>
    </source>
</evidence>
<keyword evidence="2 7" id="KW-0813">Transport</keyword>
<dbReference type="PROSITE" id="PS50928">
    <property type="entry name" value="ABC_TM1"/>
    <property type="match status" value="1"/>
</dbReference>
<keyword evidence="4 7" id="KW-0812">Transmembrane</keyword>
<dbReference type="EMBL" id="LFWU01000096">
    <property type="protein sequence ID" value="KON31635.1"/>
    <property type="molecule type" value="Genomic_DNA"/>
</dbReference>
<evidence type="ECO:0000256" key="3">
    <source>
        <dbReference type="ARBA" id="ARBA00022475"/>
    </source>
</evidence>
<keyword evidence="6 7" id="KW-0472">Membrane</keyword>
<evidence type="ECO:0000313" key="9">
    <source>
        <dbReference type="EMBL" id="KON31635.1"/>
    </source>
</evidence>
<evidence type="ECO:0000256" key="6">
    <source>
        <dbReference type="ARBA" id="ARBA00023136"/>
    </source>
</evidence>
<name>A0A0M0BTE7_9ARCH</name>
<dbReference type="InterPro" id="IPR035906">
    <property type="entry name" value="MetI-like_sf"/>
</dbReference>
<reference evidence="9 10" key="1">
    <citation type="submission" date="2015-06" db="EMBL/GenBank/DDBJ databases">
        <title>New insights into the roles of widespread benthic archaea in carbon and nitrogen cycling.</title>
        <authorList>
            <person name="Lazar C.S."/>
            <person name="Baker B.J."/>
            <person name="Seitz K.W."/>
            <person name="Hyde A.S."/>
            <person name="Dick G.J."/>
            <person name="Hinrichs K.-U."/>
            <person name="Teske A.P."/>
        </authorList>
    </citation>
    <scope>NUCLEOTIDE SEQUENCE [LARGE SCALE GENOMIC DNA]</scope>
    <source>
        <strain evidence="9">SG8-32-1</strain>
    </source>
</reference>
<keyword evidence="3" id="KW-1003">Cell membrane</keyword>
<dbReference type="SUPFAM" id="SSF161098">
    <property type="entry name" value="MetI-like"/>
    <property type="match status" value="1"/>
</dbReference>
<organism evidence="9 10">
    <name type="scientific">miscellaneous Crenarchaeota group-1 archaeon SG8-32-1</name>
    <dbReference type="NCBI Taxonomy" id="1685124"/>
    <lineage>
        <taxon>Archaea</taxon>
        <taxon>Candidatus Bathyarchaeota</taxon>
        <taxon>MCG-1</taxon>
    </lineage>
</organism>
<feature type="transmembrane region" description="Helical" evidence="7">
    <location>
        <begin position="103"/>
        <end position="124"/>
    </location>
</feature>
<feature type="domain" description="ABC transmembrane type-1" evidence="8">
    <location>
        <begin position="1"/>
        <end position="125"/>
    </location>
</feature>
<evidence type="ECO:0000256" key="7">
    <source>
        <dbReference type="RuleBase" id="RU363032"/>
    </source>
</evidence>
<dbReference type="GO" id="GO:0005886">
    <property type="term" value="C:plasma membrane"/>
    <property type="evidence" value="ECO:0007669"/>
    <property type="project" value="UniProtKB-SubCell"/>
</dbReference>
<sequence length="138" mass="15259">SMVTLMIGLFSWSANARIIRGEVLRVKEQEYIEAAKTLGASRIRIVFRHILPNVLHTIIVLTTLMIATAILVEAGVSFLGFGDPNAITWGQQLQKASEAVKEAWWEGVFPGLFITLLVLGFSLLGNGLRDALDPRLRE</sequence>
<accession>A0A0M0BTE7</accession>
<dbReference type="PANTHER" id="PTHR43386:SF1">
    <property type="entry name" value="D,D-DIPEPTIDE TRANSPORT SYSTEM PERMEASE PROTEIN DDPC-RELATED"/>
    <property type="match status" value="1"/>
</dbReference>
<protein>
    <recommendedName>
        <fullName evidence="8">ABC transmembrane type-1 domain-containing protein</fullName>
    </recommendedName>
</protein>
<evidence type="ECO:0000256" key="1">
    <source>
        <dbReference type="ARBA" id="ARBA00004651"/>
    </source>
</evidence>
<evidence type="ECO:0000313" key="10">
    <source>
        <dbReference type="Proteomes" id="UP000037237"/>
    </source>
</evidence>
<keyword evidence="5 7" id="KW-1133">Transmembrane helix</keyword>
<evidence type="ECO:0000259" key="8">
    <source>
        <dbReference type="PROSITE" id="PS50928"/>
    </source>
</evidence>
<dbReference type="GO" id="GO:0055085">
    <property type="term" value="P:transmembrane transport"/>
    <property type="evidence" value="ECO:0007669"/>
    <property type="project" value="InterPro"/>
</dbReference>
<dbReference type="AlphaFoldDB" id="A0A0M0BTE7"/>
<dbReference type="PANTHER" id="PTHR43386">
    <property type="entry name" value="OLIGOPEPTIDE TRANSPORT SYSTEM PERMEASE PROTEIN APPC"/>
    <property type="match status" value="1"/>
</dbReference>
<dbReference type="CDD" id="cd06261">
    <property type="entry name" value="TM_PBP2"/>
    <property type="match status" value="1"/>
</dbReference>
<evidence type="ECO:0000256" key="5">
    <source>
        <dbReference type="ARBA" id="ARBA00022989"/>
    </source>
</evidence>
<dbReference type="Proteomes" id="UP000037237">
    <property type="component" value="Unassembled WGS sequence"/>
</dbReference>
<dbReference type="InterPro" id="IPR050366">
    <property type="entry name" value="BP-dependent_transpt_permease"/>
</dbReference>
<feature type="transmembrane region" description="Helical" evidence="7">
    <location>
        <begin position="58"/>
        <end position="82"/>
    </location>
</feature>
<comment type="similarity">
    <text evidence="7">Belongs to the binding-protein-dependent transport system permease family.</text>
</comment>
<dbReference type="Gene3D" id="1.10.3720.10">
    <property type="entry name" value="MetI-like"/>
    <property type="match status" value="1"/>
</dbReference>
<feature type="non-terminal residue" evidence="9">
    <location>
        <position position="1"/>
    </location>
</feature>
<proteinExistence type="inferred from homology"/>
<comment type="subcellular location">
    <subcellularLocation>
        <location evidence="1 7">Cell membrane</location>
        <topology evidence="1 7">Multi-pass membrane protein</topology>
    </subcellularLocation>
</comment>